<dbReference type="InterPro" id="IPR032710">
    <property type="entry name" value="NTF2-like_dom_sf"/>
</dbReference>
<dbReference type="AlphaFoldDB" id="A0A176XH15"/>
<name>A0A176XH15_AGRTU</name>
<proteinExistence type="predicted"/>
<evidence type="ECO:0008006" key="3">
    <source>
        <dbReference type="Google" id="ProtNLM"/>
    </source>
</evidence>
<evidence type="ECO:0000313" key="1">
    <source>
        <dbReference type="EMBL" id="OAE49263.1"/>
    </source>
</evidence>
<dbReference type="Gene3D" id="3.10.450.50">
    <property type="match status" value="1"/>
</dbReference>
<dbReference type="EMBL" id="LXPS01000003">
    <property type="protein sequence ID" value="OAE49263.1"/>
    <property type="molecule type" value="Genomic_DNA"/>
</dbReference>
<evidence type="ECO:0000313" key="2">
    <source>
        <dbReference type="Proteomes" id="UP000077098"/>
    </source>
</evidence>
<sequence length="129" mass="14341">MAYRHSRNLQVMPPVQVLPKTIDDFFTALNDEDLAGVVRGFASDAVINDQMQELSGIEEIIRWAEQDIIGFHVRAAILDIRLRSSGAIVSAKITGDFDAPGLPEPLIMLFYFVLSDNLIDQLIILRSGV</sequence>
<gene>
    <name evidence="1" type="ORF">A7J57_01235</name>
</gene>
<reference evidence="1 2" key="1">
    <citation type="submission" date="2016-05" db="EMBL/GenBank/DDBJ databases">
        <authorList>
            <person name="Lavstsen T."/>
            <person name="Jespersen J.S."/>
        </authorList>
    </citation>
    <scope>NUCLEOTIDE SEQUENCE [LARGE SCALE GENOMIC DNA]</scope>
    <source>
        <strain evidence="1 2">KCJ1736</strain>
    </source>
</reference>
<protein>
    <recommendedName>
        <fullName evidence="3">Nuclear transport factor 2 family protein</fullName>
    </recommendedName>
</protein>
<organism evidence="1 2">
    <name type="scientific">Agrobacterium tumefaciens</name>
    <dbReference type="NCBI Taxonomy" id="358"/>
    <lineage>
        <taxon>Bacteria</taxon>
        <taxon>Pseudomonadati</taxon>
        <taxon>Pseudomonadota</taxon>
        <taxon>Alphaproteobacteria</taxon>
        <taxon>Hyphomicrobiales</taxon>
        <taxon>Rhizobiaceae</taxon>
        <taxon>Rhizobium/Agrobacterium group</taxon>
        <taxon>Agrobacterium</taxon>
        <taxon>Agrobacterium tumefaciens complex</taxon>
    </lineage>
</organism>
<comment type="caution">
    <text evidence="1">The sequence shown here is derived from an EMBL/GenBank/DDBJ whole genome shotgun (WGS) entry which is preliminary data.</text>
</comment>
<accession>A0A176XH15</accession>
<dbReference type="SUPFAM" id="SSF54427">
    <property type="entry name" value="NTF2-like"/>
    <property type="match status" value="1"/>
</dbReference>
<dbReference type="Proteomes" id="UP000077098">
    <property type="component" value="Unassembled WGS sequence"/>
</dbReference>